<dbReference type="OrthoDB" id="9800547at2"/>
<organism evidence="8 9">
    <name type="scientific">Jiella endophytica</name>
    <dbReference type="NCBI Taxonomy" id="2558362"/>
    <lineage>
        <taxon>Bacteria</taxon>
        <taxon>Pseudomonadati</taxon>
        <taxon>Pseudomonadota</taxon>
        <taxon>Alphaproteobacteria</taxon>
        <taxon>Hyphomicrobiales</taxon>
        <taxon>Aurantimonadaceae</taxon>
        <taxon>Jiella</taxon>
    </lineage>
</organism>
<gene>
    <name evidence="8" type="ORF">E3C22_15420</name>
</gene>
<dbReference type="InterPro" id="IPR005000">
    <property type="entry name" value="Aldolase/citrate-lyase_domain"/>
</dbReference>
<evidence type="ECO:0000256" key="5">
    <source>
        <dbReference type="PIRSR" id="PIRSR015582-1"/>
    </source>
</evidence>
<dbReference type="Proteomes" id="UP000298179">
    <property type="component" value="Unassembled WGS sequence"/>
</dbReference>
<keyword evidence="4 6" id="KW-0460">Magnesium</keyword>
<keyword evidence="8" id="KW-0456">Lyase</keyword>
<evidence type="ECO:0000256" key="4">
    <source>
        <dbReference type="ARBA" id="ARBA00022842"/>
    </source>
</evidence>
<comment type="similarity">
    <text evidence="2">Belongs to the HpcH/HpaI aldolase family.</text>
</comment>
<dbReference type="GO" id="GO:0006107">
    <property type="term" value="P:oxaloacetate metabolic process"/>
    <property type="evidence" value="ECO:0007669"/>
    <property type="project" value="TreeGrafter"/>
</dbReference>
<feature type="binding site" evidence="5">
    <location>
        <position position="112"/>
    </location>
    <ligand>
        <name>substrate</name>
    </ligand>
</feature>
<evidence type="ECO:0000256" key="2">
    <source>
        <dbReference type="ARBA" id="ARBA00005568"/>
    </source>
</evidence>
<dbReference type="EMBL" id="SOZD01000004">
    <property type="protein sequence ID" value="TFF22035.1"/>
    <property type="molecule type" value="Genomic_DNA"/>
</dbReference>
<keyword evidence="3 6" id="KW-0479">Metal-binding</keyword>
<dbReference type="InterPro" id="IPR011206">
    <property type="entry name" value="Citrate_lyase_beta/mcl1/mcl2"/>
</dbReference>
<feature type="domain" description="HpcH/HpaI aldolase/citrate lyase" evidence="7">
    <location>
        <begin position="9"/>
        <end position="205"/>
    </location>
</feature>
<evidence type="ECO:0000256" key="6">
    <source>
        <dbReference type="PIRSR" id="PIRSR015582-2"/>
    </source>
</evidence>
<dbReference type="InterPro" id="IPR040442">
    <property type="entry name" value="Pyrv_kinase-like_dom_sf"/>
</dbReference>
<protein>
    <submittedName>
        <fullName evidence="8">CoA ester lyase</fullName>
    </submittedName>
</protein>
<dbReference type="SUPFAM" id="SSF51621">
    <property type="entry name" value="Phosphoenolpyruvate/pyruvate domain"/>
    <property type="match status" value="1"/>
</dbReference>
<evidence type="ECO:0000256" key="1">
    <source>
        <dbReference type="ARBA" id="ARBA00001946"/>
    </source>
</evidence>
<feature type="binding site" evidence="6">
    <location>
        <position position="112"/>
    </location>
    <ligand>
        <name>Mg(2+)</name>
        <dbReference type="ChEBI" id="CHEBI:18420"/>
    </ligand>
</feature>
<dbReference type="GO" id="GO:0016829">
    <property type="term" value="F:lyase activity"/>
    <property type="evidence" value="ECO:0007669"/>
    <property type="project" value="UniProtKB-KW"/>
</dbReference>
<dbReference type="GO" id="GO:0000287">
    <property type="term" value="F:magnesium ion binding"/>
    <property type="evidence" value="ECO:0007669"/>
    <property type="project" value="TreeGrafter"/>
</dbReference>
<evidence type="ECO:0000259" key="7">
    <source>
        <dbReference type="Pfam" id="PF03328"/>
    </source>
</evidence>
<dbReference type="Gene3D" id="3.20.20.60">
    <property type="entry name" value="Phosphoenolpyruvate-binding domains"/>
    <property type="match status" value="1"/>
</dbReference>
<evidence type="ECO:0000313" key="8">
    <source>
        <dbReference type="EMBL" id="TFF22035.1"/>
    </source>
</evidence>
<keyword evidence="9" id="KW-1185">Reference proteome</keyword>
<reference evidence="8 9" key="1">
    <citation type="submission" date="2019-03" db="EMBL/GenBank/DDBJ databases">
        <title>Jiella endophytica sp. nov., a novel endophytic bacterium isolated from root of Ficus microcarpa Linn. f.</title>
        <authorList>
            <person name="Tuo L."/>
        </authorList>
    </citation>
    <scope>NUCLEOTIDE SEQUENCE [LARGE SCALE GENOMIC DNA]</scope>
    <source>
        <strain evidence="8 9">CBS5Q-3</strain>
    </source>
</reference>
<proteinExistence type="inferred from homology"/>
<dbReference type="PIRSF" id="PIRSF015582">
    <property type="entry name" value="Cit_lyase_B"/>
    <property type="match status" value="1"/>
</dbReference>
<dbReference type="RefSeq" id="WP_134762918.1">
    <property type="nucleotide sequence ID" value="NZ_SOZD01000004.1"/>
</dbReference>
<evidence type="ECO:0000256" key="3">
    <source>
        <dbReference type="ARBA" id="ARBA00022723"/>
    </source>
</evidence>
<sequence length="262" mass="27164">MQRDLSTARSFLFVPATRPERIVKARASGADAVVVDLEDAVPPQDKAAARAGLEALPDDAGIVLRINAAGTLWHADDTRLAAHPGIAAVMLAKAESAEEIEALGKPVIALIETARGLAAARTIAAARGVVRLAFGTIDFMADLGLTEDGEAMVVYRAELALASRLAGIAPPIDGITAAIDDGALIAAETRRALAFGFQARLAIHPRQIAPIHDAMRPSEDEIARAKTIVAAAEASGGGAIRLSGEMIDAPVVLRARALLARA</sequence>
<dbReference type="PANTHER" id="PTHR32308">
    <property type="entry name" value="LYASE BETA SUBUNIT, PUTATIVE (AFU_ORTHOLOGUE AFUA_4G13030)-RELATED"/>
    <property type="match status" value="1"/>
</dbReference>
<comment type="cofactor">
    <cofactor evidence="1">
        <name>Mg(2+)</name>
        <dbReference type="ChEBI" id="CHEBI:18420"/>
    </cofactor>
</comment>
<dbReference type="AlphaFoldDB" id="A0A4Y8RIJ4"/>
<feature type="binding site" evidence="5">
    <location>
        <position position="65"/>
    </location>
    <ligand>
        <name>substrate</name>
    </ligand>
</feature>
<dbReference type="Pfam" id="PF03328">
    <property type="entry name" value="HpcH_HpaI"/>
    <property type="match status" value="1"/>
</dbReference>
<dbReference type="PANTHER" id="PTHR32308:SF10">
    <property type="entry name" value="CITRATE LYASE SUBUNIT BETA"/>
    <property type="match status" value="1"/>
</dbReference>
<feature type="binding site" evidence="6">
    <location>
        <position position="138"/>
    </location>
    <ligand>
        <name>Mg(2+)</name>
        <dbReference type="ChEBI" id="CHEBI:18420"/>
    </ligand>
</feature>
<evidence type="ECO:0000313" key="9">
    <source>
        <dbReference type="Proteomes" id="UP000298179"/>
    </source>
</evidence>
<name>A0A4Y8RIJ4_9HYPH</name>
<accession>A0A4Y8RIJ4</accession>
<dbReference type="InterPro" id="IPR015813">
    <property type="entry name" value="Pyrv/PenolPyrv_kinase-like_dom"/>
</dbReference>
<comment type="caution">
    <text evidence="8">The sequence shown here is derived from an EMBL/GenBank/DDBJ whole genome shotgun (WGS) entry which is preliminary data.</text>
</comment>